<feature type="binding site" evidence="6">
    <location>
        <position position="170"/>
    </location>
    <ligand>
        <name>substrate</name>
    </ligand>
</feature>
<comment type="subunit">
    <text evidence="2 6">Homotetramer.</text>
</comment>
<feature type="binding site" evidence="6">
    <location>
        <position position="119"/>
    </location>
    <ligand>
        <name>substrate</name>
    </ligand>
</feature>
<feature type="binding site" evidence="6">
    <location>
        <position position="245"/>
    </location>
    <ligand>
        <name>substrate</name>
    </ligand>
</feature>
<feature type="binding site" evidence="6">
    <location>
        <position position="263"/>
    </location>
    <ligand>
        <name>substrate</name>
    </ligand>
</feature>
<comment type="similarity">
    <text evidence="1 6">Belongs to the glutaminase family.</text>
</comment>
<dbReference type="FunFam" id="3.40.710.10:FF:000005">
    <property type="entry name" value="Glutaminase"/>
    <property type="match status" value="1"/>
</dbReference>
<dbReference type="SUPFAM" id="SSF56601">
    <property type="entry name" value="beta-lactamase/transpeptidase-like"/>
    <property type="match status" value="1"/>
</dbReference>
<dbReference type="KEGG" id="plei:Q9312_15760"/>
<dbReference type="NCBIfam" id="NF002133">
    <property type="entry name" value="PRK00971.1-2"/>
    <property type="match status" value="1"/>
</dbReference>
<feature type="binding site" evidence="6">
    <location>
        <position position="194"/>
    </location>
    <ligand>
        <name>substrate</name>
    </ligand>
</feature>
<evidence type="ECO:0000256" key="4">
    <source>
        <dbReference type="ARBA" id="ARBA00022801"/>
    </source>
</evidence>
<dbReference type="PANTHER" id="PTHR12544">
    <property type="entry name" value="GLUTAMINASE"/>
    <property type="match status" value="1"/>
</dbReference>
<protein>
    <recommendedName>
        <fullName evidence="3 6">Glutaminase</fullName>
        <ecNumber evidence="3 6">3.5.1.2</ecNumber>
    </recommendedName>
</protein>
<dbReference type="Proteomes" id="UP001239782">
    <property type="component" value="Chromosome"/>
</dbReference>
<dbReference type="HAMAP" id="MF_00313">
    <property type="entry name" value="Glutaminase"/>
    <property type="match status" value="1"/>
</dbReference>
<gene>
    <name evidence="7" type="primary">glsB</name>
    <name evidence="6" type="synonym">glsA</name>
    <name evidence="7" type="ORF">Q9312_15760</name>
</gene>
<dbReference type="InterPro" id="IPR012338">
    <property type="entry name" value="Beta-lactam/transpept-like"/>
</dbReference>
<evidence type="ECO:0000313" key="8">
    <source>
        <dbReference type="Proteomes" id="UP001239782"/>
    </source>
</evidence>
<evidence type="ECO:0000256" key="2">
    <source>
        <dbReference type="ARBA" id="ARBA00011881"/>
    </source>
</evidence>
<keyword evidence="6" id="KW-0007">Acetylation</keyword>
<dbReference type="AlphaFoldDB" id="A0AA51X5X9"/>
<dbReference type="GO" id="GO:0006537">
    <property type="term" value="P:glutamate biosynthetic process"/>
    <property type="evidence" value="ECO:0007669"/>
    <property type="project" value="TreeGrafter"/>
</dbReference>
<keyword evidence="8" id="KW-1185">Reference proteome</keyword>
<organism evidence="7 8">
    <name type="scientific">Pleionea litopenaei</name>
    <dbReference type="NCBI Taxonomy" id="3070815"/>
    <lineage>
        <taxon>Bacteria</taxon>
        <taxon>Pseudomonadati</taxon>
        <taxon>Pseudomonadota</taxon>
        <taxon>Gammaproteobacteria</taxon>
        <taxon>Oceanospirillales</taxon>
        <taxon>Pleioneaceae</taxon>
        <taxon>Pleionea</taxon>
    </lineage>
</organism>
<dbReference type="GO" id="GO:0006543">
    <property type="term" value="P:L-glutamine catabolic process"/>
    <property type="evidence" value="ECO:0007669"/>
    <property type="project" value="TreeGrafter"/>
</dbReference>
<dbReference type="NCBIfam" id="NF002132">
    <property type="entry name" value="PRK00971.1-1"/>
    <property type="match status" value="1"/>
</dbReference>
<feature type="binding site" evidence="6">
    <location>
        <position position="69"/>
    </location>
    <ligand>
        <name>substrate</name>
    </ligand>
</feature>
<dbReference type="GO" id="GO:0004359">
    <property type="term" value="F:glutaminase activity"/>
    <property type="evidence" value="ECO:0007669"/>
    <property type="project" value="UniProtKB-UniRule"/>
</dbReference>
<accession>A0AA51X5X9</accession>
<evidence type="ECO:0000256" key="6">
    <source>
        <dbReference type="HAMAP-Rule" id="MF_00313"/>
    </source>
</evidence>
<dbReference type="RefSeq" id="WP_309201822.1">
    <property type="nucleotide sequence ID" value="NZ_CP133548.1"/>
</dbReference>
<dbReference type="PANTHER" id="PTHR12544:SF29">
    <property type="entry name" value="GLUTAMINASE"/>
    <property type="match status" value="1"/>
</dbReference>
<dbReference type="EMBL" id="CP133548">
    <property type="protein sequence ID" value="WMS86677.1"/>
    <property type="molecule type" value="Genomic_DNA"/>
</dbReference>
<evidence type="ECO:0000256" key="3">
    <source>
        <dbReference type="ARBA" id="ARBA00012918"/>
    </source>
</evidence>
<proteinExistence type="inferred from homology"/>
<sequence length="309" mass="33386">MTFKRSALTEHFLTDLVEEAKQLLGQGKTADYIPALAAIDPNQIGIAVCFNDGDIVQAGAAQTPFSIQSISKLFTLVQALKLYQDELWQGIGREPSGHRFNSMVQLETDHGVPRNPFINAGALAICDRLQSRLSAPTFQLLELLRKLADNPALHANNQVARSELAHGSRNAAMAYLMKAFGNFSNPVEQVLHSYCHHCAIEMSCVDLAKASVFLANKGISFSGEAILSADQTTRINALMATCGLYDASGEFAYEVGLPGKSGVGGGIVAVYPGHFSVCAWSPELNPVGNSLISTWLLEQLTDRLEVSIY</sequence>
<dbReference type="Gene3D" id="3.40.710.10">
    <property type="entry name" value="DD-peptidase/beta-lactamase superfamily"/>
    <property type="match status" value="1"/>
</dbReference>
<dbReference type="InterPro" id="IPR015868">
    <property type="entry name" value="Glutaminase"/>
</dbReference>
<evidence type="ECO:0000256" key="1">
    <source>
        <dbReference type="ARBA" id="ARBA00011076"/>
    </source>
</evidence>
<comment type="catalytic activity">
    <reaction evidence="5 6">
        <text>L-glutamine + H2O = L-glutamate + NH4(+)</text>
        <dbReference type="Rhea" id="RHEA:15889"/>
        <dbReference type="ChEBI" id="CHEBI:15377"/>
        <dbReference type="ChEBI" id="CHEBI:28938"/>
        <dbReference type="ChEBI" id="CHEBI:29985"/>
        <dbReference type="ChEBI" id="CHEBI:58359"/>
        <dbReference type="EC" id="3.5.1.2"/>
    </reaction>
</comment>
<name>A0AA51X5X9_9GAMM</name>
<dbReference type="EC" id="3.5.1.2" evidence="3 6"/>
<reference evidence="7 8" key="1">
    <citation type="submission" date="2023-08" db="EMBL/GenBank/DDBJ databases">
        <title>Pleionea litopenaei sp. nov., isolated from stomach of juvenile Litopenaeus vannamei.</title>
        <authorList>
            <person name="Rho A.M."/>
            <person name="Hwang C.Y."/>
        </authorList>
    </citation>
    <scope>NUCLEOTIDE SEQUENCE [LARGE SCALE GENOMIC DNA]</scope>
    <source>
        <strain evidence="7 8">HL-JVS1</strain>
    </source>
</reference>
<feature type="binding site" evidence="6">
    <location>
        <position position="163"/>
    </location>
    <ligand>
        <name>substrate</name>
    </ligand>
</feature>
<evidence type="ECO:0000313" key="7">
    <source>
        <dbReference type="EMBL" id="WMS86677.1"/>
    </source>
</evidence>
<dbReference type="Pfam" id="PF04960">
    <property type="entry name" value="Glutaminase"/>
    <property type="match status" value="1"/>
</dbReference>
<evidence type="ECO:0000256" key="5">
    <source>
        <dbReference type="ARBA" id="ARBA00049534"/>
    </source>
</evidence>
<keyword evidence="4 6" id="KW-0378">Hydrolase</keyword>
<dbReference type="NCBIfam" id="TIGR03814">
    <property type="entry name" value="Gln_ase"/>
    <property type="match status" value="1"/>
</dbReference>